<dbReference type="Pfam" id="PF14933">
    <property type="entry name" value="CEP19"/>
    <property type="match status" value="1"/>
</dbReference>
<keyword evidence="6" id="KW-0963">Cytoplasm</keyword>
<dbReference type="AlphaFoldDB" id="H2Y904"/>
<dbReference type="InParanoid" id="H2Y904"/>
<dbReference type="STRING" id="51511.ENSCSAVP00000001802"/>
<accession>H2Y904</accession>
<dbReference type="OMA" id="AKKCGIQ"/>
<dbReference type="InterPro" id="IPR029412">
    <property type="entry name" value="CEP19"/>
</dbReference>
<protein>
    <recommendedName>
        <fullName evidence="5">Centrosomal protein of 19 kDa</fullName>
    </recommendedName>
</protein>
<evidence type="ECO:0000256" key="10">
    <source>
        <dbReference type="ARBA" id="ARBA00023273"/>
    </source>
</evidence>
<evidence type="ECO:0000313" key="12">
    <source>
        <dbReference type="Proteomes" id="UP000007875"/>
    </source>
</evidence>
<keyword evidence="7" id="KW-0970">Cilium biogenesis/degradation</keyword>
<dbReference type="GeneTree" id="ENSGT00390000016356"/>
<evidence type="ECO:0000256" key="6">
    <source>
        <dbReference type="ARBA" id="ARBA00022490"/>
    </source>
</evidence>
<dbReference type="eggNOG" id="ENOG502RZP1">
    <property type="taxonomic scope" value="Eukaryota"/>
</dbReference>
<keyword evidence="12" id="KW-1185">Reference proteome</keyword>
<keyword evidence="8" id="KW-0969">Cilium</keyword>
<evidence type="ECO:0000256" key="9">
    <source>
        <dbReference type="ARBA" id="ARBA00023212"/>
    </source>
</evidence>
<keyword evidence="9" id="KW-0206">Cytoskeleton</keyword>
<keyword evidence="10" id="KW-0966">Cell projection</keyword>
<dbReference type="Proteomes" id="UP000007875">
    <property type="component" value="Unassembled WGS sequence"/>
</dbReference>
<evidence type="ECO:0000313" key="11">
    <source>
        <dbReference type="Ensembl" id="ENSCSAVP00000001802.1"/>
    </source>
</evidence>
<evidence type="ECO:0000256" key="2">
    <source>
        <dbReference type="ARBA" id="ARBA00004120"/>
    </source>
</evidence>
<evidence type="ECO:0000256" key="5">
    <source>
        <dbReference type="ARBA" id="ARBA00022015"/>
    </source>
</evidence>
<organism evidence="11 12">
    <name type="scientific">Ciona savignyi</name>
    <name type="common">Pacific transparent sea squirt</name>
    <dbReference type="NCBI Taxonomy" id="51511"/>
    <lineage>
        <taxon>Eukaryota</taxon>
        <taxon>Metazoa</taxon>
        <taxon>Chordata</taxon>
        <taxon>Tunicata</taxon>
        <taxon>Ascidiacea</taxon>
        <taxon>Phlebobranchia</taxon>
        <taxon>Cionidae</taxon>
        <taxon>Ciona</taxon>
    </lineage>
</organism>
<dbReference type="GO" id="GO:0036064">
    <property type="term" value="C:ciliary basal body"/>
    <property type="evidence" value="ECO:0007669"/>
    <property type="project" value="TreeGrafter"/>
</dbReference>
<name>H2Y904_CIOSA</name>
<dbReference type="HOGENOM" id="CLU_113348_0_0_1"/>
<reference evidence="12" key="1">
    <citation type="submission" date="2003-08" db="EMBL/GenBank/DDBJ databases">
        <authorList>
            <person name="Birren B."/>
            <person name="Nusbaum C."/>
            <person name="Abebe A."/>
            <person name="Abouelleil A."/>
            <person name="Adekoya E."/>
            <person name="Ait-zahra M."/>
            <person name="Allen N."/>
            <person name="Allen T."/>
            <person name="An P."/>
            <person name="Anderson M."/>
            <person name="Anderson S."/>
            <person name="Arachchi H."/>
            <person name="Armbruster J."/>
            <person name="Bachantsang P."/>
            <person name="Baldwin J."/>
            <person name="Barry A."/>
            <person name="Bayul T."/>
            <person name="Blitshsteyn B."/>
            <person name="Bloom T."/>
            <person name="Blye J."/>
            <person name="Boguslavskiy L."/>
            <person name="Borowsky M."/>
            <person name="Boukhgalter B."/>
            <person name="Brunache A."/>
            <person name="Butler J."/>
            <person name="Calixte N."/>
            <person name="Calvo S."/>
            <person name="Camarata J."/>
            <person name="Campo K."/>
            <person name="Chang J."/>
            <person name="Cheshatsang Y."/>
            <person name="Citroen M."/>
            <person name="Collymore A."/>
            <person name="Considine T."/>
            <person name="Cook A."/>
            <person name="Cooke P."/>
            <person name="Corum B."/>
            <person name="Cuomo C."/>
            <person name="David R."/>
            <person name="Dawoe T."/>
            <person name="Degray S."/>
            <person name="Dodge S."/>
            <person name="Dooley K."/>
            <person name="Dorje P."/>
            <person name="Dorjee K."/>
            <person name="Dorris L."/>
            <person name="Duffey N."/>
            <person name="Dupes A."/>
            <person name="Elkins T."/>
            <person name="Engels R."/>
            <person name="Erickson J."/>
            <person name="Farina A."/>
            <person name="Faro S."/>
            <person name="Ferreira P."/>
            <person name="Fischer H."/>
            <person name="Fitzgerald M."/>
            <person name="Foley K."/>
            <person name="Gage D."/>
            <person name="Galagan J."/>
            <person name="Gearin G."/>
            <person name="Gnerre S."/>
            <person name="Gnirke A."/>
            <person name="Goyette A."/>
            <person name="Graham J."/>
            <person name="Grandbois E."/>
            <person name="Gyaltsen K."/>
            <person name="Hafez N."/>
            <person name="Hagopian D."/>
            <person name="Hagos B."/>
            <person name="Hall J."/>
            <person name="Hatcher B."/>
            <person name="Heller A."/>
            <person name="Higgins H."/>
            <person name="Honan T."/>
            <person name="Horn A."/>
            <person name="Houde N."/>
            <person name="Hughes L."/>
            <person name="Hulme W."/>
            <person name="Husby E."/>
            <person name="Iliev I."/>
            <person name="Jaffe D."/>
            <person name="Jones C."/>
            <person name="Kamal M."/>
            <person name="Kamat A."/>
            <person name="Kamvysselis M."/>
            <person name="Karlsson E."/>
            <person name="Kells C."/>
            <person name="Kieu A."/>
            <person name="Kisner P."/>
            <person name="Kodira C."/>
            <person name="Kulbokas E."/>
            <person name="Labutti K."/>
            <person name="Lama D."/>
            <person name="Landers T."/>
            <person name="Leger J."/>
            <person name="Levine S."/>
            <person name="Lewis D."/>
            <person name="Lewis T."/>
            <person name="Lindblad-toh K."/>
            <person name="Liu X."/>
            <person name="Lokyitsang T."/>
            <person name="Lokyitsang Y."/>
            <person name="Lucien O."/>
            <person name="Lui A."/>
            <person name="Ma L.J."/>
            <person name="Mabbitt R."/>
            <person name="Macdonald J."/>
            <person name="Maclean C."/>
            <person name="Major J."/>
            <person name="Manning J."/>
            <person name="Marabella R."/>
            <person name="Maru K."/>
            <person name="Matthews C."/>
            <person name="Mauceli E."/>
            <person name="Mccarthy M."/>
            <person name="Mcdonough S."/>
            <person name="Mcghee T."/>
            <person name="Meldrim J."/>
            <person name="Meneus L."/>
            <person name="Mesirov J."/>
            <person name="Mihalev A."/>
            <person name="Mihova T."/>
            <person name="Mikkelsen T."/>
            <person name="Mlenga V."/>
            <person name="Moru K."/>
            <person name="Mozes J."/>
            <person name="Mulrain L."/>
            <person name="Munson G."/>
            <person name="Naylor J."/>
            <person name="Newes C."/>
            <person name="Nguyen C."/>
            <person name="Nguyen N."/>
            <person name="Nguyen T."/>
            <person name="Nicol R."/>
            <person name="Nielsen C."/>
            <person name="Nizzari M."/>
            <person name="Norbu C."/>
            <person name="Norbu N."/>
            <person name="O'donnell P."/>
            <person name="Okoawo O."/>
            <person name="O'leary S."/>
            <person name="Omotosho B."/>
            <person name="O'neill K."/>
            <person name="Osman S."/>
            <person name="Parker S."/>
            <person name="Perrin D."/>
            <person name="Phunkhang P."/>
            <person name="Piqani B."/>
            <person name="Purcell S."/>
            <person name="Rachupka T."/>
            <person name="Ramasamy U."/>
            <person name="Rameau R."/>
            <person name="Ray V."/>
            <person name="Raymond C."/>
            <person name="Retta R."/>
            <person name="Richardson S."/>
            <person name="Rise C."/>
            <person name="Rodriguez J."/>
            <person name="Rogers J."/>
            <person name="Rogov P."/>
            <person name="Rutman M."/>
            <person name="Schupbach R."/>
            <person name="Seaman C."/>
            <person name="Settipalli S."/>
            <person name="Sharpe T."/>
            <person name="Sheridan J."/>
            <person name="Sherpa N."/>
            <person name="Shi J."/>
            <person name="Smirnov S."/>
            <person name="Smith C."/>
            <person name="Sougnez C."/>
            <person name="Spencer B."/>
            <person name="Stalker J."/>
            <person name="Stange-thomann N."/>
            <person name="Stavropoulos S."/>
            <person name="Stetson K."/>
            <person name="Stone C."/>
            <person name="Stone S."/>
            <person name="Stubbs M."/>
            <person name="Talamas J."/>
            <person name="Tchuinga P."/>
            <person name="Tenzing P."/>
            <person name="Tesfaye S."/>
            <person name="Theodore J."/>
            <person name="Thoulutsang Y."/>
            <person name="Topham K."/>
            <person name="Towey S."/>
            <person name="Tsamla T."/>
            <person name="Tsomo N."/>
            <person name="Vallee D."/>
            <person name="Vassiliev H."/>
            <person name="Venkataraman V."/>
            <person name="Vinson J."/>
            <person name="Vo A."/>
            <person name="Wade C."/>
            <person name="Wang S."/>
            <person name="Wangchuk T."/>
            <person name="Wangdi T."/>
            <person name="Whittaker C."/>
            <person name="Wilkinson J."/>
            <person name="Wu Y."/>
            <person name="Wyman D."/>
            <person name="Yadav S."/>
            <person name="Yang S."/>
            <person name="Yang X."/>
            <person name="Yeager S."/>
            <person name="Yee E."/>
            <person name="Young G."/>
            <person name="Zainoun J."/>
            <person name="Zembeck L."/>
            <person name="Zimmer A."/>
            <person name="Zody M."/>
            <person name="Lander E."/>
        </authorList>
    </citation>
    <scope>NUCLEOTIDE SEQUENCE [LARGE SCALE GENOMIC DNA]</scope>
</reference>
<proteinExistence type="inferred from homology"/>
<evidence type="ECO:0000256" key="1">
    <source>
        <dbReference type="ARBA" id="ARBA00004114"/>
    </source>
</evidence>
<dbReference type="GO" id="GO:0034454">
    <property type="term" value="P:microtubule anchoring at centrosome"/>
    <property type="evidence" value="ECO:0007669"/>
    <property type="project" value="TreeGrafter"/>
</dbReference>
<evidence type="ECO:0000256" key="8">
    <source>
        <dbReference type="ARBA" id="ARBA00023069"/>
    </source>
</evidence>
<evidence type="ECO:0000256" key="4">
    <source>
        <dbReference type="ARBA" id="ARBA00009371"/>
    </source>
</evidence>
<sequence length="165" mass="18955">EMYSVKKCGVKLKPPTLVVTYEDESLHRMRCRKMPLRNFKANSNVSRTAEEMKKNARHQMLLKDVSQIQIEKMLHIVQGTLNGLTIDEAVKKAEKEMSVDPEVDLNKLDQSKVEKAKRIMDEAFEQNRVKPGDDDFQYDVEVDFGNEGAVETSGWDSNSDDIDEF</sequence>
<dbReference type="Ensembl" id="ENSCSAVT00000001833.1">
    <property type="protein sequence ID" value="ENSCSAVP00000001802.1"/>
    <property type="gene ID" value="ENSCSAVG00000001044.1"/>
</dbReference>
<dbReference type="GO" id="GO:0005813">
    <property type="term" value="C:centrosome"/>
    <property type="evidence" value="ECO:0007669"/>
    <property type="project" value="TreeGrafter"/>
</dbReference>
<reference evidence="11" key="3">
    <citation type="submission" date="2025-09" db="UniProtKB">
        <authorList>
            <consortium name="Ensembl"/>
        </authorList>
    </citation>
    <scope>IDENTIFICATION</scope>
</reference>
<evidence type="ECO:0000256" key="3">
    <source>
        <dbReference type="ARBA" id="ARBA00004186"/>
    </source>
</evidence>
<dbReference type="GO" id="GO:0000922">
    <property type="term" value="C:spindle pole"/>
    <property type="evidence" value="ECO:0007669"/>
    <property type="project" value="TreeGrafter"/>
</dbReference>
<comment type="similarity">
    <text evidence="4">Belongs to the CEP19 family.</text>
</comment>
<dbReference type="PANTHER" id="PTHR31539:SF1">
    <property type="entry name" value="CENTROSOMAL PROTEIN OF 19 KDA"/>
    <property type="match status" value="1"/>
</dbReference>
<evidence type="ECO:0000256" key="7">
    <source>
        <dbReference type="ARBA" id="ARBA00022794"/>
    </source>
</evidence>
<dbReference type="PANTHER" id="PTHR31539">
    <property type="entry name" value="CENTROSOMAL PROTEIN OF 19K CEP19"/>
    <property type="match status" value="1"/>
</dbReference>
<dbReference type="GO" id="GO:0097712">
    <property type="term" value="P:vesicle targeting, trans-Golgi to periciliary membrane compartment"/>
    <property type="evidence" value="ECO:0007669"/>
    <property type="project" value="TreeGrafter"/>
</dbReference>
<dbReference type="GO" id="GO:0005814">
    <property type="term" value="C:centriole"/>
    <property type="evidence" value="ECO:0007669"/>
    <property type="project" value="UniProtKB-SubCell"/>
</dbReference>
<comment type="subcellular location">
    <subcellularLocation>
        <location evidence="2">Cytoplasm</location>
        <location evidence="2">Cytoskeleton</location>
        <location evidence="2">Cilium basal body</location>
    </subcellularLocation>
    <subcellularLocation>
        <location evidence="1">Cytoplasm</location>
        <location evidence="1">Cytoskeleton</location>
        <location evidence="1">Microtubule organizing center</location>
        <location evidence="1">Centrosome</location>
        <location evidence="1">Centriole</location>
    </subcellularLocation>
    <subcellularLocation>
        <location evidence="3">Cytoplasm</location>
        <location evidence="3">Cytoskeleton</location>
        <location evidence="3">Spindle</location>
    </subcellularLocation>
</comment>
<reference evidence="11" key="2">
    <citation type="submission" date="2025-08" db="UniProtKB">
        <authorList>
            <consortium name="Ensembl"/>
        </authorList>
    </citation>
    <scope>IDENTIFICATION</scope>
</reference>